<feature type="domain" description="VWFA" evidence="2">
    <location>
        <begin position="325"/>
        <end position="494"/>
    </location>
</feature>
<evidence type="ECO:0000259" key="2">
    <source>
        <dbReference type="PROSITE" id="PS50234"/>
    </source>
</evidence>
<dbReference type="Gene3D" id="3.40.50.410">
    <property type="entry name" value="von Willebrand factor, type A domain"/>
    <property type="match status" value="1"/>
</dbReference>
<dbReference type="InterPro" id="IPR036465">
    <property type="entry name" value="vWFA_dom_sf"/>
</dbReference>
<organism evidence="3 4">
    <name type="scientific">Flaviaesturariibacter aridisoli</name>
    <dbReference type="NCBI Taxonomy" id="2545761"/>
    <lineage>
        <taxon>Bacteria</taxon>
        <taxon>Pseudomonadati</taxon>
        <taxon>Bacteroidota</taxon>
        <taxon>Chitinophagia</taxon>
        <taxon>Chitinophagales</taxon>
        <taxon>Chitinophagaceae</taxon>
        <taxon>Flaviaestuariibacter</taxon>
    </lineage>
</organism>
<feature type="signal peptide" evidence="1">
    <location>
        <begin position="1"/>
        <end position="20"/>
    </location>
</feature>
<dbReference type="SUPFAM" id="SSF82171">
    <property type="entry name" value="DPP6 N-terminal domain-like"/>
    <property type="match status" value="1"/>
</dbReference>
<dbReference type="SMART" id="SM00327">
    <property type="entry name" value="VWA"/>
    <property type="match status" value="1"/>
</dbReference>
<dbReference type="PROSITE" id="PS50234">
    <property type="entry name" value="VWFA"/>
    <property type="match status" value="1"/>
</dbReference>
<dbReference type="Proteomes" id="UP000295164">
    <property type="component" value="Unassembled WGS sequence"/>
</dbReference>
<evidence type="ECO:0000313" key="4">
    <source>
        <dbReference type="Proteomes" id="UP000295164"/>
    </source>
</evidence>
<dbReference type="InterPro" id="IPR002035">
    <property type="entry name" value="VWF_A"/>
</dbReference>
<name>A0A4R4E2E7_9BACT</name>
<dbReference type="InterPro" id="IPR011659">
    <property type="entry name" value="WD40"/>
</dbReference>
<keyword evidence="1" id="KW-0732">Signal</keyword>
<dbReference type="EMBL" id="SKFH01000005">
    <property type="protein sequence ID" value="TCZ73626.1"/>
    <property type="molecule type" value="Genomic_DNA"/>
</dbReference>
<sequence>MNRLLLLLFFGVACGSAARAQWTGRRENLGPAVNDAAQQVLPVFSSSGDTLFFSETGADGLFEIRYSTRTPQSSWSPKRRPAFLLPSTRGDKYVYPTLPGGPYLVNGHFNYGLQSRLQGNGLAFAYAGKDGTQFRSLPFTGIDTMLNSRYTSACFVPRARLLLLSVRRAGNEDLFVCTALNPLEPDPGLLQWGAPQKLNINTPFAESAPWLAPDGTLYFASDRPGGLGGFDIWSAVRSGAGWTEWNLPKNLGAPVNSSGQERSFTIDPWTGEACFVSDSGTLGGSDIFHLRPDTTRKPPVVTPVPVPVADTADNDLREPRYKPNNIVFLLDLSNSMKIARRMALLKAAMRPLIRVLRPVDRVSLYRFGDHTERLYDAPALSDPKKLQHIVDSLRVQGEATNGSVAIKQGYAEALRKLLPAGNNQIFLVTDGDFPVFSDVERTILQTLNVQLTVVMIDESPEGQRLLAKFRRYPNVQIVTLTDVQKDAEALLRSVQGNARAR</sequence>
<dbReference type="RefSeq" id="WP_131851031.1">
    <property type="nucleotide sequence ID" value="NZ_SKFH01000005.1"/>
</dbReference>
<protein>
    <submittedName>
        <fullName evidence="3">VWA domain-containing protein</fullName>
    </submittedName>
</protein>
<accession>A0A4R4E2E7</accession>
<dbReference type="Pfam" id="PF13519">
    <property type="entry name" value="VWA_2"/>
    <property type="match status" value="1"/>
</dbReference>
<reference evidence="3 4" key="1">
    <citation type="submission" date="2019-03" db="EMBL/GenBank/DDBJ databases">
        <authorList>
            <person name="Kim M.K.M."/>
        </authorList>
    </citation>
    <scope>NUCLEOTIDE SEQUENCE [LARGE SCALE GENOMIC DNA]</scope>
    <source>
        <strain evidence="3 4">17J68-15</strain>
    </source>
</reference>
<dbReference type="Pfam" id="PF07676">
    <property type="entry name" value="PD40"/>
    <property type="match status" value="1"/>
</dbReference>
<dbReference type="AlphaFoldDB" id="A0A4R4E2E7"/>
<keyword evidence="4" id="KW-1185">Reference proteome</keyword>
<comment type="caution">
    <text evidence="3">The sequence shown here is derived from an EMBL/GenBank/DDBJ whole genome shotgun (WGS) entry which is preliminary data.</text>
</comment>
<dbReference type="SUPFAM" id="SSF53300">
    <property type="entry name" value="vWA-like"/>
    <property type="match status" value="1"/>
</dbReference>
<proteinExistence type="predicted"/>
<gene>
    <name evidence="3" type="ORF">E0486_04915</name>
</gene>
<feature type="chain" id="PRO_5020932985" evidence="1">
    <location>
        <begin position="21"/>
        <end position="501"/>
    </location>
</feature>
<dbReference type="OrthoDB" id="9809364at2"/>
<evidence type="ECO:0000256" key="1">
    <source>
        <dbReference type="SAM" id="SignalP"/>
    </source>
</evidence>
<evidence type="ECO:0000313" key="3">
    <source>
        <dbReference type="EMBL" id="TCZ73626.1"/>
    </source>
</evidence>